<gene>
    <name evidence="2" type="ORF">QCA50_005462</name>
</gene>
<proteinExistence type="predicted"/>
<protein>
    <submittedName>
        <fullName evidence="2">Uncharacterized protein</fullName>
    </submittedName>
</protein>
<feature type="chain" id="PRO_5043833164" evidence="1">
    <location>
        <begin position="23"/>
        <end position="205"/>
    </location>
</feature>
<keyword evidence="3" id="KW-1185">Reference proteome</keyword>
<evidence type="ECO:0000256" key="1">
    <source>
        <dbReference type="SAM" id="SignalP"/>
    </source>
</evidence>
<feature type="signal peptide" evidence="1">
    <location>
        <begin position="1"/>
        <end position="22"/>
    </location>
</feature>
<evidence type="ECO:0000313" key="2">
    <source>
        <dbReference type="EMBL" id="KAK7692057.1"/>
    </source>
</evidence>
<dbReference type="Proteomes" id="UP001385951">
    <property type="component" value="Unassembled WGS sequence"/>
</dbReference>
<organism evidence="2 3">
    <name type="scientific">Cerrena zonata</name>
    <dbReference type="NCBI Taxonomy" id="2478898"/>
    <lineage>
        <taxon>Eukaryota</taxon>
        <taxon>Fungi</taxon>
        <taxon>Dikarya</taxon>
        <taxon>Basidiomycota</taxon>
        <taxon>Agaricomycotina</taxon>
        <taxon>Agaricomycetes</taxon>
        <taxon>Polyporales</taxon>
        <taxon>Cerrenaceae</taxon>
        <taxon>Cerrena</taxon>
    </lineage>
</organism>
<keyword evidence="1" id="KW-0732">Signal</keyword>
<reference evidence="2 3" key="1">
    <citation type="submission" date="2022-09" db="EMBL/GenBank/DDBJ databases">
        <authorList>
            <person name="Palmer J.M."/>
        </authorList>
    </citation>
    <scope>NUCLEOTIDE SEQUENCE [LARGE SCALE GENOMIC DNA]</scope>
    <source>
        <strain evidence="2 3">DSM 7382</strain>
    </source>
</reference>
<evidence type="ECO:0000313" key="3">
    <source>
        <dbReference type="Proteomes" id="UP001385951"/>
    </source>
</evidence>
<sequence>MRFFAFVSFFVLPALLSLTTLAKPNRQPFSAESIECRAPTKTNTDAAPAPGSLKLRQHVERRTILDVCAYIDTDALVGSIIPGLVIPVHQLASLKLCLCLSALPAALEAHAQLKLLSGLLGKDAVSASLVALINHVPSSKHCACPEHGTLQCQPSNPCGFTCTPPFVPEGDKCVCKAPYMSCNGQCGFFPHGCGSAVPYRKRLSV</sequence>
<dbReference type="EMBL" id="JASBNA010000005">
    <property type="protein sequence ID" value="KAK7692057.1"/>
    <property type="molecule type" value="Genomic_DNA"/>
</dbReference>
<comment type="caution">
    <text evidence="2">The sequence shown here is derived from an EMBL/GenBank/DDBJ whole genome shotgun (WGS) entry which is preliminary data.</text>
</comment>
<name>A0AAW0GJK1_9APHY</name>
<dbReference type="AlphaFoldDB" id="A0AAW0GJK1"/>
<accession>A0AAW0GJK1</accession>